<keyword evidence="6 9" id="KW-0472">Membrane</keyword>
<dbReference type="PANTHER" id="PTHR24228">
    <property type="entry name" value="B2 BRADYKININ RECEPTOR/ANGIOTENSIN II RECEPTOR"/>
    <property type="match status" value="1"/>
</dbReference>
<dbReference type="GO" id="GO:0004930">
    <property type="term" value="F:G protein-coupled receptor activity"/>
    <property type="evidence" value="ECO:0007669"/>
    <property type="project" value="UniProtKB-KW"/>
</dbReference>
<keyword evidence="2" id="KW-1003">Cell membrane</keyword>
<sequence>MHNFTASNNTLNSLVRPSPAAAGDPDTSLYGYLTVGISIPGTLTCLFSIYLTVAAQNSATTAAHRMTTDSFHILFISLTVASVFVCGVTLPVSSYNLVTGGKSWFELPQRSVLCLLDAFLQLTAMDTALFTHGFIAVNRLLAAFTYPQRHPTGSKVLTVVFVVLSWLLPVILYAFPLFHVGGGFSYSHNTNRCTLVEHQHSLIYWHLTKVLHFFLPFALMTICYATILVRVMTSNRRVQQQDVRKMMPVVMLPISNSNSAHNHRIRKEIQVTKAVFLTCLTFILCYLPNTVSAILVELPQQIDAEPAMVTQMLVWFGCSFNPFIYLLINPQLRRRMRRSIGRFGLCSCQPEENTSAVNVIAVREALPRPGDELGDR</sequence>
<reference evidence="12" key="1">
    <citation type="submission" date="2017-01" db="EMBL/GenBank/DDBJ databases">
        <title>Comparative genomics of anhydrobiosis in the tardigrade Hypsibius dujardini.</title>
        <authorList>
            <person name="Yoshida Y."/>
            <person name="Koutsovoulos G."/>
            <person name="Laetsch D."/>
            <person name="Stevens L."/>
            <person name="Kumar S."/>
            <person name="Horikawa D."/>
            <person name="Ishino K."/>
            <person name="Komine S."/>
            <person name="Tomita M."/>
            <person name="Blaxter M."/>
            <person name="Arakawa K."/>
        </authorList>
    </citation>
    <scope>NUCLEOTIDE SEQUENCE [LARGE SCALE GENOMIC DNA]</scope>
    <source>
        <strain evidence="12">Z151</strain>
    </source>
</reference>
<feature type="transmembrane region" description="Helical" evidence="9">
    <location>
        <begin position="156"/>
        <end position="175"/>
    </location>
</feature>
<dbReference type="PROSITE" id="PS50262">
    <property type="entry name" value="G_PROTEIN_RECEP_F1_2"/>
    <property type="match status" value="1"/>
</dbReference>
<gene>
    <name evidence="11" type="ORF">BV898_08025</name>
</gene>
<keyword evidence="12" id="KW-1185">Reference proteome</keyword>
<evidence type="ECO:0000256" key="4">
    <source>
        <dbReference type="ARBA" id="ARBA00022989"/>
    </source>
</evidence>
<feature type="transmembrane region" description="Helical" evidence="9">
    <location>
        <begin position="73"/>
        <end position="98"/>
    </location>
</feature>
<dbReference type="GO" id="GO:0005886">
    <property type="term" value="C:plasma membrane"/>
    <property type="evidence" value="ECO:0007669"/>
    <property type="project" value="UniProtKB-SubCell"/>
</dbReference>
<evidence type="ECO:0000256" key="1">
    <source>
        <dbReference type="ARBA" id="ARBA00004651"/>
    </source>
</evidence>
<dbReference type="PANTHER" id="PTHR24228:SF74">
    <property type="entry name" value="G-PROTEIN COUPLED RECEPTORS FAMILY 1 PROFILE DOMAIN-CONTAINING PROTEIN"/>
    <property type="match status" value="1"/>
</dbReference>
<keyword evidence="8" id="KW-0807">Transducer</keyword>
<evidence type="ECO:0000256" key="7">
    <source>
        <dbReference type="ARBA" id="ARBA00023170"/>
    </source>
</evidence>
<feature type="transmembrane region" description="Helical" evidence="9">
    <location>
        <begin position="308"/>
        <end position="328"/>
    </location>
</feature>
<comment type="subcellular location">
    <subcellularLocation>
        <location evidence="1">Cell membrane</location>
        <topology evidence="1">Multi-pass membrane protein</topology>
    </subcellularLocation>
</comment>
<dbReference type="Gene3D" id="1.20.1070.10">
    <property type="entry name" value="Rhodopsin 7-helix transmembrane proteins"/>
    <property type="match status" value="1"/>
</dbReference>
<accession>A0A1W0WRR2</accession>
<evidence type="ECO:0000256" key="2">
    <source>
        <dbReference type="ARBA" id="ARBA00022475"/>
    </source>
</evidence>
<feature type="transmembrane region" description="Helical" evidence="9">
    <location>
        <begin position="210"/>
        <end position="231"/>
    </location>
</feature>
<dbReference type="CDD" id="cd00637">
    <property type="entry name" value="7tm_classA_rhodopsin-like"/>
    <property type="match status" value="1"/>
</dbReference>
<protein>
    <recommendedName>
        <fullName evidence="10">G-protein coupled receptors family 1 profile domain-containing protein</fullName>
    </recommendedName>
</protein>
<feature type="transmembrane region" description="Helical" evidence="9">
    <location>
        <begin position="118"/>
        <end position="144"/>
    </location>
</feature>
<evidence type="ECO:0000256" key="9">
    <source>
        <dbReference type="SAM" id="Phobius"/>
    </source>
</evidence>
<dbReference type="EMBL" id="MTYJ01000055">
    <property type="protein sequence ID" value="OQV17896.1"/>
    <property type="molecule type" value="Genomic_DNA"/>
</dbReference>
<dbReference type="InterPro" id="IPR000276">
    <property type="entry name" value="GPCR_Rhodpsn"/>
</dbReference>
<organism evidence="11 12">
    <name type="scientific">Hypsibius exemplaris</name>
    <name type="common">Freshwater tardigrade</name>
    <dbReference type="NCBI Taxonomy" id="2072580"/>
    <lineage>
        <taxon>Eukaryota</taxon>
        <taxon>Metazoa</taxon>
        <taxon>Ecdysozoa</taxon>
        <taxon>Tardigrada</taxon>
        <taxon>Eutardigrada</taxon>
        <taxon>Parachela</taxon>
        <taxon>Hypsibioidea</taxon>
        <taxon>Hypsibiidae</taxon>
        <taxon>Hypsibius</taxon>
    </lineage>
</organism>
<evidence type="ECO:0000313" key="11">
    <source>
        <dbReference type="EMBL" id="OQV17896.1"/>
    </source>
</evidence>
<evidence type="ECO:0000256" key="8">
    <source>
        <dbReference type="ARBA" id="ARBA00023224"/>
    </source>
</evidence>
<keyword evidence="5" id="KW-0297">G-protein coupled receptor</keyword>
<feature type="domain" description="G-protein coupled receptors family 1 profile" evidence="10">
    <location>
        <begin position="41"/>
        <end position="325"/>
    </location>
</feature>
<evidence type="ECO:0000256" key="5">
    <source>
        <dbReference type="ARBA" id="ARBA00023040"/>
    </source>
</evidence>
<evidence type="ECO:0000256" key="6">
    <source>
        <dbReference type="ARBA" id="ARBA00023136"/>
    </source>
</evidence>
<dbReference type="PRINTS" id="PR00237">
    <property type="entry name" value="GPCRRHODOPSN"/>
</dbReference>
<evidence type="ECO:0000259" key="10">
    <source>
        <dbReference type="PROSITE" id="PS50262"/>
    </source>
</evidence>
<dbReference type="Pfam" id="PF00001">
    <property type="entry name" value="7tm_1"/>
    <property type="match status" value="1"/>
</dbReference>
<keyword evidence="4 9" id="KW-1133">Transmembrane helix</keyword>
<keyword evidence="3 9" id="KW-0812">Transmembrane</keyword>
<feature type="transmembrane region" description="Helical" evidence="9">
    <location>
        <begin position="29"/>
        <end position="53"/>
    </location>
</feature>
<evidence type="ECO:0000256" key="3">
    <source>
        <dbReference type="ARBA" id="ARBA00022692"/>
    </source>
</evidence>
<dbReference type="OrthoDB" id="10637846at2759"/>
<evidence type="ECO:0000313" key="12">
    <source>
        <dbReference type="Proteomes" id="UP000192578"/>
    </source>
</evidence>
<dbReference type="AlphaFoldDB" id="A0A1W0WRR2"/>
<dbReference type="SUPFAM" id="SSF81321">
    <property type="entry name" value="Family A G protein-coupled receptor-like"/>
    <property type="match status" value="1"/>
</dbReference>
<dbReference type="InterPro" id="IPR017452">
    <property type="entry name" value="GPCR_Rhodpsn_7TM"/>
</dbReference>
<dbReference type="Proteomes" id="UP000192578">
    <property type="component" value="Unassembled WGS sequence"/>
</dbReference>
<proteinExistence type="predicted"/>
<feature type="transmembrane region" description="Helical" evidence="9">
    <location>
        <begin position="274"/>
        <end position="296"/>
    </location>
</feature>
<comment type="caution">
    <text evidence="11">The sequence shown here is derived from an EMBL/GenBank/DDBJ whole genome shotgun (WGS) entry which is preliminary data.</text>
</comment>
<name>A0A1W0WRR2_HYPEX</name>
<keyword evidence="7" id="KW-0675">Receptor</keyword>